<protein>
    <recommendedName>
        <fullName evidence="1">DUF6869 domain-containing protein</fullName>
    </recommendedName>
</protein>
<proteinExistence type="predicted"/>
<sequence>MIPRATVAAALDLPADTDALPEGDLPVDRLARRMLDAMARPDTDETNLWTLDLFHHLCRSAPDLALDTVLAMLDAAPDSAAEIGAGPLTDLMTASGAEVIDRIEGDDRPALTDALREVDATTFEHPFLRARIEAAQG</sequence>
<name>A0A2R8BRR7_9RHOB</name>
<keyword evidence="3" id="KW-1185">Reference proteome</keyword>
<dbReference type="OrthoDB" id="7855356at2"/>
<gene>
    <name evidence="2" type="ORF">PAA8504_00676</name>
</gene>
<dbReference type="EMBL" id="ONZF01000001">
    <property type="protein sequence ID" value="SPJ22877.1"/>
    <property type="molecule type" value="Genomic_DNA"/>
</dbReference>
<dbReference type="RefSeq" id="WP_108892711.1">
    <property type="nucleotide sequence ID" value="NZ_ONZF01000001.1"/>
</dbReference>
<dbReference type="InterPro" id="IPR049221">
    <property type="entry name" value="DUF6869"/>
</dbReference>
<dbReference type="Pfam" id="PF21746">
    <property type="entry name" value="DUF6869"/>
    <property type="match status" value="1"/>
</dbReference>
<reference evidence="2 3" key="1">
    <citation type="submission" date="2018-03" db="EMBL/GenBank/DDBJ databases">
        <authorList>
            <person name="Keele B.F."/>
        </authorList>
    </citation>
    <scope>NUCLEOTIDE SEQUENCE [LARGE SCALE GENOMIC DNA]</scope>
    <source>
        <strain evidence="2 3">CECT 8504</strain>
    </source>
</reference>
<organism evidence="2 3">
    <name type="scientific">Palleronia abyssalis</name>
    <dbReference type="NCBI Taxonomy" id="1501240"/>
    <lineage>
        <taxon>Bacteria</taxon>
        <taxon>Pseudomonadati</taxon>
        <taxon>Pseudomonadota</taxon>
        <taxon>Alphaproteobacteria</taxon>
        <taxon>Rhodobacterales</taxon>
        <taxon>Roseobacteraceae</taxon>
        <taxon>Palleronia</taxon>
    </lineage>
</organism>
<dbReference type="Proteomes" id="UP000244912">
    <property type="component" value="Unassembled WGS sequence"/>
</dbReference>
<evidence type="ECO:0000259" key="1">
    <source>
        <dbReference type="Pfam" id="PF21746"/>
    </source>
</evidence>
<evidence type="ECO:0000313" key="3">
    <source>
        <dbReference type="Proteomes" id="UP000244912"/>
    </source>
</evidence>
<feature type="domain" description="DUF6869" evidence="1">
    <location>
        <begin position="43"/>
        <end position="135"/>
    </location>
</feature>
<evidence type="ECO:0000313" key="2">
    <source>
        <dbReference type="EMBL" id="SPJ22877.1"/>
    </source>
</evidence>
<accession>A0A2R8BRR7</accession>
<dbReference type="AlphaFoldDB" id="A0A2R8BRR7"/>